<dbReference type="PROSITE" id="PS51257">
    <property type="entry name" value="PROKAR_LIPOPROTEIN"/>
    <property type="match status" value="1"/>
</dbReference>
<comment type="caution">
    <text evidence="5">The sequence shown here is derived from an EMBL/GenBank/DDBJ whole genome shotgun (WGS) entry which is preliminary data.</text>
</comment>
<dbReference type="OrthoDB" id="9806939at2"/>
<evidence type="ECO:0000313" key="5">
    <source>
        <dbReference type="EMBL" id="OWK29976.1"/>
    </source>
</evidence>
<dbReference type="PANTHER" id="PTHR30469:SF15">
    <property type="entry name" value="HLYD FAMILY OF SECRETION PROTEINS"/>
    <property type="match status" value="1"/>
</dbReference>
<evidence type="ECO:0000256" key="1">
    <source>
        <dbReference type="ARBA" id="ARBA00009477"/>
    </source>
</evidence>
<dbReference type="Proteomes" id="UP000197783">
    <property type="component" value="Unassembled WGS sequence"/>
</dbReference>
<dbReference type="Pfam" id="PF25989">
    <property type="entry name" value="YknX_C"/>
    <property type="match status" value="1"/>
</dbReference>
<dbReference type="SUPFAM" id="SSF111369">
    <property type="entry name" value="HlyD-like secretion proteins"/>
    <property type="match status" value="1"/>
</dbReference>
<dbReference type="RefSeq" id="WP_140418465.1">
    <property type="nucleotide sequence ID" value="NZ_NBBJ01000003.1"/>
</dbReference>
<dbReference type="PANTHER" id="PTHR30469">
    <property type="entry name" value="MULTIDRUG RESISTANCE PROTEIN MDTA"/>
    <property type="match status" value="1"/>
</dbReference>
<dbReference type="EMBL" id="NBBJ01000003">
    <property type="protein sequence ID" value="OWK29976.1"/>
    <property type="molecule type" value="Genomic_DNA"/>
</dbReference>
<dbReference type="InterPro" id="IPR058637">
    <property type="entry name" value="YknX-like_C"/>
</dbReference>
<dbReference type="GO" id="GO:0015562">
    <property type="term" value="F:efflux transmembrane transporter activity"/>
    <property type="evidence" value="ECO:0007669"/>
    <property type="project" value="TreeGrafter"/>
</dbReference>
<gene>
    <name evidence="5" type="primary">mdtA_2</name>
    <name evidence="5" type="ORF">SPMU_23980</name>
</gene>
<keyword evidence="6" id="KW-1185">Reference proteome</keyword>
<evidence type="ECO:0000256" key="2">
    <source>
        <dbReference type="SAM" id="MobiDB-lite"/>
    </source>
</evidence>
<feature type="region of interest" description="Disordered" evidence="2">
    <location>
        <begin position="263"/>
        <end position="283"/>
    </location>
</feature>
<dbReference type="Gene3D" id="2.40.420.20">
    <property type="match status" value="1"/>
</dbReference>
<evidence type="ECO:0000259" key="3">
    <source>
        <dbReference type="Pfam" id="PF25876"/>
    </source>
</evidence>
<evidence type="ECO:0000259" key="4">
    <source>
        <dbReference type="Pfam" id="PF25989"/>
    </source>
</evidence>
<comment type="similarity">
    <text evidence="1">Belongs to the membrane fusion protein (MFP) (TC 8.A.1) family.</text>
</comment>
<dbReference type="Gene3D" id="2.40.30.170">
    <property type="match status" value="1"/>
</dbReference>
<feature type="domain" description="Multidrug resistance protein MdtA-like alpha-helical hairpin" evidence="3">
    <location>
        <begin position="107"/>
        <end position="172"/>
    </location>
</feature>
<name>A0A245ZJS1_9SPHN</name>
<dbReference type="AlphaFoldDB" id="A0A245ZJS1"/>
<feature type="domain" description="YknX-like C-terminal permuted SH3-like" evidence="4">
    <location>
        <begin position="339"/>
        <end position="406"/>
    </location>
</feature>
<dbReference type="NCBIfam" id="TIGR01730">
    <property type="entry name" value="RND_mfp"/>
    <property type="match status" value="1"/>
</dbReference>
<proteinExistence type="inferred from homology"/>
<dbReference type="InterPro" id="IPR058624">
    <property type="entry name" value="MdtA-like_HH"/>
</dbReference>
<dbReference type="Gene3D" id="2.40.50.100">
    <property type="match status" value="1"/>
</dbReference>
<dbReference type="InterPro" id="IPR006143">
    <property type="entry name" value="RND_pump_MFP"/>
</dbReference>
<dbReference type="Pfam" id="PF25876">
    <property type="entry name" value="HH_MFP_RND"/>
    <property type="match status" value="1"/>
</dbReference>
<dbReference type="Gene3D" id="1.10.287.470">
    <property type="entry name" value="Helix hairpin bin"/>
    <property type="match status" value="1"/>
</dbReference>
<accession>A0A245ZJS1</accession>
<reference evidence="5 6" key="1">
    <citation type="submission" date="2017-03" db="EMBL/GenBank/DDBJ databases">
        <title>Genome sequence of Sphingomonas mucosissima DSM 17494.</title>
        <authorList>
            <person name="Poehlein A."/>
            <person name="Wuebbeler J.H."/>
            <person name="Steinbuechel A."/>
            <person name="Daniel R."/>
        </authorList>
    </citation>
    <scope>NUCLEOTIDE SEQUENCE [LARGE SCALE GENOMIC DNA]</scope>
    <source>
        <strain evidence="5 6">DSM 17494</strain>
    </source>
</reference>
<dbReference type="GO" id="GO:1990281">
    <property type="term" value="C:efflux pump complex"/>
    <property type="evidence" value="ECO:0007669"/>
    <property type="project" value="TreeGrafter"/>
</dbReference>
<evidence type="ECO:0000313" key="6">
    <source>
        <dbReference type="Proteomes" id="UP000197783"/>
    </source>
</evidence>
<protein>
    <submittedName>
        <fullName evidence="5">Multidrug resistance protein MdtA</fullName>
    </submittedName>
</protein>
<organism evidence="5 6">
    <name type="scientific">Sphingomonas mucosissima</name>
    <dbReference type="NCBI Taxonomy" id="370959"/>
    <lineage>
        <taxon>Bacteria</taxon>
        <taxon>Pseudomonadati</taxon>
        <taxon>Pseudomonadota</taxon>
        <taxon>Alphaproteobacteria</taxon>
        <taxon>Sphingomonadales</taxon>
        <taxon>Sphingomonadaceae</taxon>
        <taxon>Sphingomonas</taxon>
    </lineage>
</organism>
<sequence>MHRLIAATLSVSLVACSGSKEEEQAPQQDVVSVQAAQVGSDQVQSWVYGQGTARAVRREFLTFTAEGRVTYIAPGMEVGRPVRRGQLIASLQPERVQADLTVSQSELTSARAAQREAAATLELARVTLERYRKLIAQRSASAQEFDQAQAEYTQALAAKRRADAQATAGAAQVAQQQVIFSETRLVSPINGVLGRLNLERGRLFAPSTVQSTSEQSALRTVPALVIDPSSFEIRADLPATAFRDVVVGSEVLIGAGPAQIQAQNQKGGNDERFGREAGPSQPVSSFQLRGRVYAISPSLDPDTRTFEAVIRTTTPRPPLQDGEFVALWMARPLGGRTPVVPLGAIRYRNDRPFVFVVDAQAGVARERPVQLGVQGDGRQAILRGVRAGERVVTAGRAQLSDGQRIRIVQPQRASQPKAQGAAR</sequence>